<dbReference type="Proteomes" id="UP000295530">
    <property type="component" value="Unassembled WGS sequence"/>
</dbReference>
<dbReference type="SUPFAM" id="SSF47598">
    <property type="entry name" value="Ribbon-helix-helix"/>
    <property type="match status" value="1"/>
</dbReference>
<reference evidence="1 2" key="1">
    <citation type="submission" date="2019-03" db="EMBL/GenBank/DDBJ databases">
        <title>Genomic analyses of the natural microbiome of Caenorhabditis elegans.</title>
        <authorList>
            <person name="Samuel B."/>
        </authorList>
    </citation>
    <scope>NUCLEOTIDE SEQUENCE [LARGE SCALE GENOMIC DNA]</scope>
    <source>
        <strain evidence="1 2">BIGb0156</strain>
    </source>
</reference>
<dbReference type="GO" id="GO:0006355">
    <property type="term" value="P:regulation of DNA-templated transcription"/>
    <property type="evidence" value="ECO:0007669"/>
    <property type="project" value="InterPro"/>
</dbReference>
<dbReference type="EMBL" id="SNVX01000028">
    <property type="protein sequence ID" value="TDN48095.1"/>
    <property type="molecule type" value="Genomic_DNA"/>
</dbReference>
<dbReference type="RefSeq" id="WP_133462491.1">
    <property type="nucleotide sequence ID" value="NZ_SNVX01000028.1"/>
</dbReference>
<protein>
    <submittedName>
        <fullName evidence="1">Uncharacterized protein</fullName>
    </submittedName>
</protein>
<evidence type="ECO:0000313" key="2">
    <source>
        <dbReference type="Proteomes" id="UP000295530"/>
    </source>
</evidence>
<gene>
    <name evidence="1" type="ORF">EC847_12846</name>
</gene>
<organism evidence="1 2">
    <name type="scientific">Scandinavium goeteborgense</name>
    <dbReference type="NCBI Taxonomy" id="1851514"/>
    <lineage>
        <taxon>Bacteria</taxon>
        <taxon>Pseudomonadati</taxon>
        <taxon>Pseudomonadota</taxon>
        <taxon>Gammaproteobacteria</taxon>
        <taxon>Enterobacterales</taxon>
        <taxon>Enterobacteriaceae</taxon>
        <taxon>Scandinavium</taxon>
    </lineage>
</organism>
<sequence length="299" mass="34020">METVKQLTLRVRESLTEGLKARASTEGRSVNALAEDLLAAGLENGSGDQADYARMVAEPEKSLTRFYRLLSRYHAPSEHAVAPVSESEIRFLAKGVIGELNYRDFPLPAYERAGEIAGIAMKTGTITIKDVGEIFPLTIPYYLQTTVQRNEFARVNTPDDIKTEEMEFAASDVLTKRAIRFRVSVEGTLRNRISAQELHVAPLVSLYIWSDHFGLAMNWQRYMAMVRLAELLEHQEYDATTPVLNGISLVKRHHWLIRLEDIDIRLTQNEMKEFCTGLLAIHNDKLKDVMQTMRYLFGE</sequence>
<keyword evidence="2" id="KW-1185">Reference proteome</keyword>
<dbReference type="InterPro" id="IPR010985">
    <property type="entry name" value="Ribbon_hlx_hlx"/>
</dbReference>
<proteinExistence type="predicted"/>
<dbReference type="AlphaFoldDB" id="A0A4R6DSI7"/>
<evidence type="ECO:0000313" key="1">
    <source>
        <dbReference type="EMBL" id="TDN48095.1"/>
    </source>
</evidence>
<name>A0A4R6DSI7_SCAGO</name>
<comment type="caution">
    <text evidence="1">The sequence shown here is derived from an EMBL/GenBank/DDBJ whole genome shotgun (WGS) entry which is preliminary data.</text>
</comment>
<accession>A0A4R6DSI7</accession>